<dbReference type="RefSeq" id="WP_216714430.1">
    <property type="nucleotide sequence ID" value="NZ_JACVEL010000008.1"/>
</dbReference>
<dbReference type="Pfam" id="PF13715">
    <property type="entry name" value="CarbopepD_reg_2"/>
    <property type="match status" value="1"/>
</dbReference>
<keyword evidence="2" id="KW-0378">Hydrolase</keyword>
<dbReference type="GO" id="GO:0004180">
    <property type="term" value="F:carboxypeptidase activity"/>
    <property type="evidence" value="ECO:0007669"/>
    <property type="project" value="UniProtKB-KW"/>
</dbReference>
<proteinExistence type="predicted"/>
<keyword evidence="2" id="KW-0121">Carboxypeptidase</keyword>
<dbReference type="AlphaFoldDB" id="A0A8J6PDG5"/>
<evidence type="ECO:0000313" key="2">
    <source>
        <dbReference type="EMBL" id="MBC9813197.1"/>
    </source>
</evidence>
<evidence type="ECO:0000313" key="3">
    <source>
        <dbReference type="Proteomes" id="UP000652681"/>
    </source>
</evidence>
<sequence length="215" mass="24530">MKNFRTGLFILFLLSSFMAPIASAQESKDSVKLIQFSGIVISESDLNPLPYTTIFDKTAGRGVMADYYGYFSLVTQPNDTLYFSFYGYKTSTFIVPDTLTDNLYSILHTMYKDTINLPEFTVYPWPSKEEFARAFVEMNPTDDAIKRAQRELSGESLAFVAARVKTDASLAHSYAENQMYTQIYTRGQMPGNNILNPYAWSKLISDWKQGKLKRQ</sequence>
<reference evidence="2" key="1">
    <citation type="submission" date="2020-09" db="EMBL/GenBank/DDBJ databases">
        <title>Taishania pollutisoli gen. nov., sp. nov., Isolated from Tetrabromobisphenol A-Contaminated Soil.</title>
        <authorList>
            <person name="Chen Q."/>
        </authorList>
    </citation>
    <scope>NUCLEOTIDE SEQUENCE</scope>
    <source>
        <strain evidence="2">CZZ-1</strain>
    </source>
</reference>
<organism evidence="2 3">
    <name type="scientific">Taishania pollutisoli</name>
    <dbReference type="NCBI Taxonomy" id="2766479"/>
    <lineage>
        <taxon>Bacteria</taxon>
        <taxon>Pseudomonadati</taxon>
        <taxon>Bacteroidota</taxon>
        <taxon>Flavobacteriia</taxon>
        <taxon>Flavobacteriales</taxon>
        <taxon>Crocinitomicaceae</taxon>
        <taxon>Taishania</taxon>
    </lineage>
</organism>
<protein>
    <submittedName>
        <fullName evidence="2">Carboxypeptidase-like regulatory domain-containing protein</fullName>
    </submittedName>
</protein>
<keyword evidence="1" id="KW-0732">Signal</keyword>
<dbReference type="Proteomes" id="UP000652681">
    <property type="component" value="Unassembled WGS sequence"/>
</dbReference>
<name>A0A8J6PDG5_9FLAO</name>
<keyword evidence="3" id="KW-1185">Reference proteome</keyword>
<dbReference type="InterPro" id="IPR008969">
    <property type="entry name" value="CarboxyPept-like_regulatory"/>
</dbReference>
<feature type="chain" id="PRO_5035329583" evidence="1">
    <location>
        <begin position="25"/>
        <end position="215"/>
    </location>
</feature>
<evidence type="ECO:0000256" key="1">
    <source>
        <dbReference type="SAM" id="SignalP"/>
    </source>
</evidence>
<comment type="caution">
    <text evidence="2">The sequence shown here is derived from an EMBL/GenBank/DDBJ whole genome shotgun (WGS) entry which is preliminary data.</text>
</comment>
<dbReference type="EMBL" id="JACVEL010000008">
    <property type="protein sequence ID" value="MBC9813197.1"/>
    <property type="molecule type" value="Genomic_DNA"/>
</dbReference>
<accession>A0A8J6PDG5</accession>
<feature type="signal peptide" evidence="1">
    <location>
        <begin position="1"/>
        <end position="24"/>
    </location>
</feature>
<keyword evidence="2" id="KW-0645">Protease</keyword>
<gene>
    <name evidence="2" type="ORF">H9Y05_12035</name>
</gene>
<dbReference type="SUPFAM" id="SSF49464">
    <property type="entry name" value="Carboxypeptidase regulatory domain-like"/>
    <property type="match status" value="1"/>
</dbReference>